<dbReference type="EMBL" id="FJVC01000220">
    <property type="protein sequence ID" value="CZT45733.1"/>
    <property type="molecule type" value="Genomic_DNA"/>
</dbReference>
<dbReference type="CDD" id="cd02933">
    <property type="entry name" value="OYE_like_FMN"/>
    <property type="match status" value="1"/>
</dbReference>
<dbReference type="SUPFAM" id="SSF51395">
    <property type="entry name" value="FMN-linked oxidoreductases"/>
    <property type="match status" value="1"/>
</dbReference>
<accession>A0A1E1M9E9</accession>
<dbReference type="InterPro" id="IPR013785">
    <property type="entry name" value="Aldolase_TIM"/>
</dbReference>
<organism evidence="2 3">
    <name type="scientific">Rhynchosporium secalis</name>
    <name type="common">Barley scald fungus</name>
    <dbReference type="NCBI Taxonomy" id="38038"/>
    <lineage>
        <taxon>Eukaryota</taxon>
        <taxon>Fungi</taxon>
        <taxon>Dikarya</taxon>
        <taxon>Ascomycota</taxon>
        <taxon>Pezizomycotina</taxon>
        <taxon>Leotiomycetes</taxon>
        <taxon>Helotiales</taxon>
        <taxon>Ploettnerulaceae</taxon>
        <taxon>Rhynchosporium</taxon>
    </lineage>
</organism>
<dbReference type="InterPro" id="IPR045247">
    <property type="entry name" value="Oye-like"/>
</dbReference>
<gene>
    <name evidence="2" type="ORF">RSE6_06069</name>
</gene>
<dbReference type="PANTHER" id="PTHR22893">
    <property type="entry name" value="NADH OXIDOREDUCTASE-RELATED"/>
    <property type="match status" value="1"/>
</dbReference>
<sequence>MPMPTPTPTPTRDGAKRTFVSSYHFPVCNYPFLQTSIYPSIPLYTPLYPSVHIFFSNNPRIAMTSSNLFRPLKLGNVELQNRIALAPLTRFRADDSHVPLPFVQDYYAQRGSVPGTLLITEATFIAPRAGGMGNAPGIWSEEQITAWKDVTKAVHAKGSFIYLQLWALGRAAFAENLKKELGPDAKVQSAGDIPFEGGATPTPLTETEIKEYIELYAQAAKNAISAGFDGVEIHAANGYLIDQFTQDVSNNRTDAWGGSVEKRARFGIEVTKAVVDAVGADKTGIRLSPYSTFQGMKMKDPVPQFTYLATELKKFKLAYVHLVESRISGNADVEPTERVDFLIDLWDNQSPVLLAGGFKANSAKTAADEEYKDKNVLIVFGRYFISNPDLVFRVQKDIEFTPYDRNKFYNKGEKDGYITWPFSKEFEAQASKL</sequence>
<dbReference type="Proteomes" id="UP000177625">
    <property type="component" value="Unassembled WGS sequence"/>
</dbReference>
<dbReference type="AlphaFoldDB" id="A0A1E1M9E9"/>
<name>A0A1E1M9E9_RHYSE</name>
<keyword evidence="3" id="KW-1185">Reference proteome</keyword>
<dbReference type="Gene3D" id="3.20.20.70">
    <property type="entry name" value="Aldolase class I"/>
    <property type="match status" value="1"/>
</dbReference>
<evidence type="ECO:0000259" key="1">
    <source>
        <dbReference type="Pfam" id="PF00724"/>
    </source>
</evidence>
<proteinExistence type="predicted"/>
<evidence type="ECO:0000313" key="2">
    <source>
        <dbReference type="EMBL" id="CZT45733.1"/>
    </source>
</evidence>
<reference evidence="3" key="1">
    <citation type="submission" date="2016-03" db="EMBL/GenBank/DDBJ databases">
        <authorList>
            <person name="Guldener U."/>
        </authorList>
    </citation>
    <scope>NUCLEOTIDE SEQUENCE [LARGE SCALE GENOMIC DNA]</scope>
</reference>
<protein>
    <submittedName>
        <fullName evidence="2">Probable NADPH dehydrogenase</fullName>
    </submittedName>
</protein>
<dbReference type="FunFam" id="3.20.20.70:FF:000138">
    <property type="entry name" value="NADPH dehydrogenase 1"/>
    <property type="match status" value="1"/>
</dbReference>
<dbReference type="InterPro" id="IPR001155">
    <property type="entry name" value="OxRdtase_FMN_N"/>
</dbReference>
<feature type="domain" description="NADH:flavin oxidoreductase/NADH oxidase N-terminal" evidence="1">
    <location>
        <begin position="68"/>
        <end position="399"/>
    </location>
</feature>
<evidence type="ECO:0000313" key="3">
    <source>
        <dbReference type="Proteomes" id="UP000177625"/>
    </source>
</evidence>
<dbReference type="Pfam" id="PF00724">
    <property type="entry name" value="Oxidored_FMN"/>
    <property type="match status" value="1"/>
</dbReference>
<dbReference type="GO" id="GO:0003959">
    <property type="term" value="F:NADPH dehydrogenase activity"/>
    <property type="evidence" value="ECO:0007669"/>
    <property type="project" value="TreeGrafter"/>
</dbReference>
<dbReference type="GO" id="GO:0010181">
    <property type="term" value="F:FMN binding"/>
    <property type="evidence" value="ECO:0007669"/>
    <property type="project" value="InterPro"/>
</dbReference>
<dbReference type="PANTHER" id="PTHR22893:SF91">
    <property type="entry name" value="NADPH DEHYDROGENASE 2-RELATED"/>
    <property type="match status" value="1"/>
</dbReference>